<reference evidence="1 2" key="1">
    <citation type="submission" date="2018-08" db="EMBL/GenBank/DDBJ databases">
        <title>A genome reference for cultivated species of the human gut microbiota.</title>
        <authorList>
            <person name="Zou Y."/>
            <person name="Xue W."/>
            <person name="Luo G."/>
        </authorList>
    </citation>
    <scope>NUCLEOTIDE SEQUENCE [LARGE SCALE GENOMIC DNA]</scope>
    <source>
        <strain evidence="1 2">AF14-49</strain>
    </source>
</reference>
<accession>A0A412X578</accession>
<dbReference type="STRING" id="1121130.GCA_000519105_00124"/>
<sequence>MKSLFSFHMQDDRAFEELLAKVIDFMNQEALKFPEMYTGLLGSKLEDKVVEVLQQCAVGTCFEDQIVKYSGQRFPDIVIGGYYGVEVKTTKANHWKSTGSSVAEGTRVENVERIYLLFGKMCEPVCFVCKPYEECLSEVVVTHSPRYLVDMNLPKGGTIFDKLGIPYDELRCQPNPIRTILDYYRSRLKEGEELWWLDNDRSKVSNLVIRMWSSLSPQEKQRYQIKGFIFFPELLSNRSDKFNRMAVWLATQEGVVCPNLRDIFSAGGKECITKNGVCYPGVSKVIGKLYRELSAIKKIIQQVDDAELQEYWKCQFNIGKKWETWCQLAINNLETINTTGIPLKKLIC</sequence>
<dbReference type="RefSeq" id="WP_118258680.1">
    <property type="nucleotide sequence ID" value="NZ_CALBWO010000039.1"/>
</dbReference>
<gene>
    <name evidence="1" type="ORF">DWW18_02840</name>
</gene>
<evidence type="ECO:0000313" key="1">
    <source>
        <dbReference type="EMBL" id="RGV36366.1"/>
    </source>
</evidence>
<protein>
    <recommendedName>
        <fullName evidence="3">Restriction endonuclease</fullName>
    </recommendedName>
</protein>
<organism evidence="1 2">
    <name type="scientific">Butyricimonas virosa</name>
    <dbReference type="NCBI Taxonomy" id="544645"/>
    <lineage>
        <taxon>Bacteria</taxon>
        <taxon>Pseudomonadati</taxon>
        <taxon>Bacteroidota</taxon>
        <taxon>Bacteroidia</taxon>
        <taxon>Bacteroidales</taxon>
        <taxon>Odoribacteraceae</taxon>
        <taxon>Butyricimonas</taxon>
    </lineage>
</organism>
<dbReference type="EMBL" id="QRZA01000002">
    <property type="protein sequence ID" value="RGV36366.1"/>
    <property type="molecule type" value="Genomic_DNA"/>
</dbReference>
<name>A0A412X578_9BACT</name>
<evidence type="ECO:0000313" key="2">
    <source>
        <dbReference type="Proteomes" id="UP000283589"/>
    </source>
</evidence>
<dbReference type="Proteomes" id="UP000283589">
    <property type="component" value="Unassembled WGS sequence"/>
</dbReference>
<dbReference type="AlphaFoldDB" id="A0A412X578"/>
<evidence type="ECO:0008006" key="3">
    <source>
        <dbReference type="Google" id="ProtNLM"/>
    </source>
</evidence>
<proteinExistence type="predicted"/>
<comment type="caution">
    <text evidence="1">The sequence shown here is derived from an EMBL/GenBank/DDBJ whole genome shotgun (WGS) entry which is preliminary data.</text>
</comment>